<feature type="transmembrane region" description="Helical" evidence="1">
    <location>
        <begin position="6"/>
        <end position="25"/>
    </location>
</feature>
<reference evidence="2 3" key="1">
    <citation type="submission" date="2016-10" db="EMBL/GenBank/DDBJ databases">
        <authorList>
            <person name="de Groot N.N."/>
        </authorList>
    </citation>
    <scope>NUCLEOTIDE SEQUENCE [LARGE SCALE GENOMIC DNA]</scope>
    <source>
        <strain evidence="2 3">DSM 44215</strain>
    </source>
</reference>
<dbReference type="RefSeq" id="WP_006437532.1">
    <property type="nucleotide sequence ID" value="NZ_FNLM01000034.1"/>
</dbReference>
<sequence>MTTFVIILVAAAAILATLYLVGFLIDICDESDRQIEIARVRRERRQAEARMNRLTSSAIQQMTEAAAPHGIFCQCAQCVGRGGQP</sequence>
<keyword evidence="1" id="KW-0472">Membrane</keyword>
<proteinExistence type="predicted"/>
<organism evidence="2 3">
    <name type="scientific">Gordonia westfalica</name>
    <dbReference type="NCBI Taxonomy" id="158898"/>
    <lineage>
        <taxon>Bacteria</taxon>
        <taxon>Bacillati</taxon>
        <taxon>Actinomycetota</taxon>
        <taxon>Actinomycetes</taxon>
        <taxon>Mycobacteriales</taxon>
        <taxon>Gordoniaceae</taxon>
        <taxon>Gordonia</taxon>
    </lineage>
</organism>
<dbReference type="EMBL" id="FNLM01000034">
    <property type="protein sequence ID" value="SDU62275.1"/>
    <property type="molecule type" value="Genomic_DNA"/>
</dbReference>
<dbReference type="Proteomes" id="UP000183180">
    <property type="component" value="Unassembled WGS sequence"/>
</dbReference>
<evidence type="ECO:0000256" key="1">
    <source>
        <dbReference type="SAM" id="Phobius"/>
    </source>
</evidence>
<keyword evidence="1" id="KW-1133">Transmembrane helix</keyword>
<evidence type="ECO:0000313" key="2">
    <source>
        <dbReference type="EMBL" id="SDU62275.1"/>
    </source>
</evidence>
<protein>
    <submittedName>
        <fullName evidence="2">Uncharacterized protein</fullName>
    </submittedName>
</protein>
<accession>A0A1H2K1S2</accession>
<keyword evidence="1" id="KW-0812">Transmembrane</keyword>
<dbReference type="STRING" id="158898.SAMN04488548_1342724"/>
<evidence type="ECO:0000313" key="3">
    <source>
        <dbReference type="Proteomes" id="UP000183180"/>
    </source>
</evidence>
<gene>
    <name evidence="2" type="ORF">SAMN04488548_1342724</name>
</gene>
<dbReference type="AlphaFoldDB" id="A0A1H2K1S2"/>
<name>A0A1H2K1S2_9ACTN</name>